<dbReference type="RefSeq" id="XP_008717592.1">
    <property type="nucleotide sequence ID" value="XM_008719370.1"/>
</dbReference>
<name>W2RYJ0_CYPE1</name>
<dbReference type="GeneID" id="19972368"/>
<feature type="region of interest" description="Disordered" evidence="5">
    <location>
        <begin position="323"/>
        <end position="347"/>
    </location>
</feature>
<feature type="compositionally biased region" description="Low complexity" evidence="5">
    <location>
        <begin position="391"/>
        <end position="409"/>
    </location>
</feature>
<dbReference type="HOGENOM" id="CLU_009068_1_0_1"/>
<feature type="region of interest" description="Disordered" evidence="5">
    <location>
        <begin position="1"/>
        <end position="99"/>
    </location>
</feature>
<comment type="similarity">
    <text evidence="2">Belongs to the SIP5 family.</text>
</comment>
<feature type="region of interest" description="Disordered" evidence="5">
    <location>
        <begin position="739"/>
        <end position="807"/>
    </location>
</feature>
<dbReference type="GO" id="GO:0005737">
    <property type="term" value="C:cytoplasm"/>
    <property type="evidence" value="ECO:0007669"/>
    <property type="project" value="TreeGrafter"/>
</dbReference>
<feature type="compositionally biased region" description="Polar residues" evidence="5">
    <location>
        <begin position="587"/>
        <end position="596"/>
    </location>
</feature>
<gene>
    <name evidence="6" type="ORF">HMPREF1541_05029</name>
</gene>
<dbReference type="Proteomes" id="UP000030752">
    <property type="component" value="Unassembled WGS sequence"/>
</dbReference>
<feature type="compositionally biased region" description="Low complexity" evidence="5">
    <location>
        <begin position="686"/>
        <end position="707"/>
    </location>
</feature>
<feature type="compositionally biased region" description="Polar residues" evidence="5">
    <location>
        <begin position="247"/>
        <end position="260"/>
    </location>
</feature>
<reference evidence="6 7" key="1">
    <citation type="submission" date="2013-03" db="EMBL/GenBank/DDBJ databases">
        <title>The Genome Sequence of Phialophora europaea CBS 101466.</title>
        <authorList>
            <consortium name="The Broad Institute Genomics Platform"/>
            <person name="Cuomo C."/>
            <person name="de Hoog S."/>
            <person name="Gorbushina A."/>
            <person name="Walker B."/>
            <person name="Young S.K."/>
            <person name="Zeng Q."/>
            <person name="Gargeya S."/>
            <person name="Fitzgerald M."/>
            <person name="Haas B."/>
            <person name="Abouelleil A."/>
            <person name="Allen A.W."/>
            <person name="Alvarado L."/>
            <person name="Arachchi H.M."/>
            <person name="Berlin A.M."/>
            <person name="Chapman S.B."/>
            <person name="Gainer-Dewar J."/>
            <person name="Goldberg J."/>
            <person name="Griggs A."/>
            <person name="Gujja S."/>
            <person name="Hansen M."/>
            <person name="Howarth C."/>
            <person name="Imamovic A."/>
            <person name="Ireland A."/>
            <person name="Larimer J."/>
            <person name="McCowan C."/>
            <person name="Murphy C."/>
            <person name="Pearson M."/>
            <person name="Poon T.W."/>
            <person name="Priest M."/>
            <person name="Roberts A."/>
            <person name="Saif S."/>
            <person name="Shea T."/>
            <person name="Sisk P."/>
            <person name="Sykes S."/>
            <person name="Wortman J."/>
            <person name="Nusbaum C."/>
            <person name="Birren B."/>
        </authorList>
    </citation>
    <scope>NUCLEOTIDE SEQUENCE [LARGE SCALE GENOMIC DNA]</scope>
    <source>
        <strain evidence="6 7">CBS 101466</strain>
    </source>
</reference>
<dbReference type="eggNOG" id="KOG2789">
    <property type="taxonomic scope" value="Eukaryota"/>
</dbReference>
<evidence type="ECO:0000256" key="3">
    <source>
        <dbReference type="ARBA" id="ARBA00020215"/>
    </source>
</evidence>
<dbReference type="InterPro" id="IPR039301">
    <property type="entry name" value="Sip5/DA2"/>
</dbReference>
<evidence type="ECO:0000313" key="7">
    <source>
        <dbReference type="Proteomes" id="UP000030752"/>
    </source>
</evidence>
<dbReference type="CDD" id="cd24139">
    <property type="entry name" value="SIP5-like"/>
    <property type="match status" value="1"/>
</dbReference>
<evidence type="ECO:0000256" key="1">
    <source>
        <dbReference type="ARBA" id="ARBA00003453"/>
    </source>
</evidence>
<organism evidence="6 7">
    <name type="scientific">Cyphellophora europaea (strain CBS 101466)</name>
    <name type="common">Phialophora europaea</name>
    <dbReference type="NCBI Taxonomy" id="1220924"/>
    <lineage>
        <taxon>Eukaryota</taxon>
        <taxon>Fungi</taxon>
        <taxon>Dikarya</taxon>
        <taxon>Ascomycota</taxon>
        <taxon>Pezizomycotina</taxon>
        <taxon>Eurotiomycetes</taxon>
        <taxon>Chaetothyriomycetidae</taxon>
        <taxon>Chaetothyriales</taxon>
        <taxon>Cyphellophoraceae</taxon>
        <taxon>Cyphellophora</taxon>
    </lineage>
</organism>
<feature type="compositionally biased region" description="Low complexity" evidence="5">
    <location>
        <begin position="219"/>
        <end position="238"/>
    </location>
</feature>
<dbReference type="FunCoup" id="W2RYJ0">
    <property type="interactions" value="40"/>
</dbReference>
<dbReference type="PANTHER" id="PTHR31315">
    <property type="entry name" value="PROTEIN SIP5"/>
    <property type="match status" value="1"/>
</dbReference>
<feature type="compositionally biased region" description="Basic and acidic residues" evidence="5">
    <location>
        <begin position="179"/>
        <end position="191"/>
    </location>
</feature>
<dbReference type="AlphaFoldDB" id="W2RYJ0"/>
<feature type="compositionally biased region" description="Basic and acidic residues" evidence="5">
    <location>
        <begin position="71"/>
        <end position="99"/>
    </location>
</feature>
<keyword evidence="7" id="KW-1185">Reference proteome</keyword>
<feature type="compositionally biased region" description="Basic and acidic residues" evidence="5">
    <location>
        <begin position="553"/>
        <end position="566"/>
    </location>
</feature>
<feature type="compositionally biased region" description="Basic and acidic residues" evidence="5">
    <location>
        <begin position="796"/>
        <end position="807"/>
    </location>
</feature>
<protein>
    <recommendedName>
        <fullName evidence="4">Protein SIP5</fullName>
    </recommendedName>
    <alternativeName>
        <fullName evidence="3">Protein sip5</fullName>
    </alternativeName>
</protein>
<accession>W2RYJ0</accession>
<feature type="compositionally biased region" description="Polar residues" evidence="5">
    <location>
        <begin position="17"/>
        <end position="49"/>
    </location>
</feature>
<sequence length="807" mass="88291">MGNSQTKEARGHPASRVSGSSSPTQRQDPTIPTPEPSTRSLLSSRQRGNSRPDFSFLGIGGNGDQDVLSLEQRRENKVEREARKADKERQARLKERERSMREENIDGGYLVTQGVYVGVEDYNKAIVRQLMIERRLAPFWRGLNDFSESWAEHQLMAAARGMEIPPADEVPPELEYRLSKKPTTDSKDKSIKSLTLPIGGRSQSYQSDTSGPISPMNNSLPVSSPTSPLPSSSPGTPLFRARAKTLASLTTSSRNNSQADMTPREFQLPPDPFVNGQPIEVYLYKDASECPICFLYYPPYLNTTRCCEQPICSECFVQIKRPDPHPPEHETPDPNAPPLSEEDRQAQQEGLLVSEVATCPYCKQPEFGITYPPPPFRRGLTYGSSSQPYQIRSAMSSQTSISSSGMSPSGRRRGTSLSATAPEVITTDKVRPDWANKLATARAHAARRSAAATALHTAAYMMNGQADPRAFGPFGRRSVLRRPTGDNPDGQSPHLSALSMLAERHAGRQQEEGQGRANPFLAPPRASSNRRSRMDDLEDMMMMEAIRLSLASEDERRKKEEKEAKKEAKKKAKEQKKEEKAARKSTLFPTYSNTSIGDGASSLMERSRSNLSSVPDEDHEIGKGKGIERGESPLEEDGDSRAGEGLRMSRFPELSLSGTSQESLAPSIPIPGSGEPLRPSHLRHMSNASSAASSIAEIGPSGSVPTGSTPPEPMFNFQSLAAMIDEDDKADASTHVEHAVPNGTALALGRPESRNGERASASETVAQSDASALKQLAKPGESVQKEKNPIPATVEFEDRNELTRQEL</sequence>
<dbReference type="EMBL" id="KB822720">
    <property type="protein sequence ID" value="ETN40749.1"/>
    <property type="molecule type" value="Genomic_DNA"/>
</dbReference>
<feature type="compositionally biased region" description="Basic and acidic residues" evidence="5">
    <location>
        <begin position="620"/>
        <end position="632"/>
    </location>
</feature>
<proteinExistence type="inferred from homology"/>
<feature type="region of interest" description="Disordered" evidence="5">
    <location>
        <begin position="470"/>
        <end position="531"/>
    </location>
</feature>
<feature type="region of interest" description="Disordered" evidence="5">
    <location>
        <begin position="179"/>
        <end position="271"/>
    </location>
</feature>
<feature type="region of interest" description="Disordered" evidence="5">
    <location>
        <begin position="548"/>
        <end position="715"/>
    </location>
</feature>
<evidence type="ECO:0000256" key="5">
    <source>
        <dbReference type="SAM" id="MobiDB-lite"/>
    </source>
</evidence>
<evidence type="ECO:0000256" key="2">
    <source>
        <dbReference type="ARBA" id="ARBA00010402"/>
    </source>
</evidence>
<dbReference type="STRING" id="1220924.W2RYJ0"/>
<comment type="function">
    <text evidence="1">May negatively regulate the SNF1 kinase.</text>
</comment>
<feature type="compositionally biased region" description="Polar residues" evidence="5">
    <location>
        <begin position="201"/>
        <end position="218"/>
    </location>
</feature>
<dbReference type="InParanoid" id="W2RYJ0"/>
<dbReference type="OrthoDB" id="21471at2759"/>
<evidence type="ECO:0000256" key="4">
    <source>
        <dbReference type="ARBA" id="ARBA00021336"/>
    </source>
</evidence>
<feature type="compositionally biased region" description="Basic and acidic residues" evidence="5">
    <location>
        <begin position="502"/>
        <end position="514"/>
    </location>
</feature>
<dbReference type="PANTHER" id="PTHR31315:SF1">
    <property type="entry name" value="PROTEIN SIP5"/>
    <property type="match status" value="1"/>
</dbReference>
<dbReference type="VEuPathDB" id="FungiDB:HMPREF1541_05029"/>
<evidence type="ECO:0000313" key="6">
    <source>
        <dbReference type="EMBL" id="ETN40749.1"/>
    </source>
</evidence>
<feature type="region of interest" description="Disordered" evidence="5">
    <location>
        <begin position="382"/>
        <end position="424"/>
    </location>
</feature>
<feature type="compositionally biased region" description="Basic and acidic residues" evidence="5">
    <location>
        <begin position="323"/>
        <end position="332"/>
    </location>
</feature>
<feature type="compositionally biased region" description="Polar residues" evidence="5">
    <location>
        <begin position="761"/>
        <end position="770"/>
    </location>
</feature>